<keyword evidence="5" id="KW-0560">Oxidoreductase</keyword>
<dbReference type="AlphaFoldDB" id="A0A2R6Q5M7"/>
<evidence type="ECO:0000256" key="1">
    <source>
        <dbReference type="ARBA" id="ARBA00001974"/>
    </source>
</evidence>
<dbReference type="Gene3D" id="2.40.30.10">
    <property type="entry name" value="Translation factors"/>
    <property type="match status" value="1"/>
</dbReference>
<dbReference type="Proteomes" id="UP000241394">
    <property type="component" value="Chromosome LG19"/>
</dbReference>
<evidence type="ECO:0000256" key="2">
    <source>
        <dbReference type="ARBA" id="ARBA00022630"/>
    </source>
</evidence>
<comment type="cofactor">
    <cofactor evidence="1">
        <name>FAD</name>
        <dbReference type="ChEBI" id="CHEBI:57692"/>
    </cofactor>
</comment>
<dbReference type="OrthoDB" id="1932349at2759"/>
<organism evidence="6 7">
    <name type="scientific">Actinidia chinensis var. chinensis</name>
    <name type="common">Chinese soft-hair kiwi</name>
    <dbReference type="NCBI Taxonomy" id="1590841"/>
    <lineage>
        <taxon>Eukaryota</taxon>
        <taxon>Viridiplantae</taxon>
        <taxon>Streptophyta</taxon>
        <taxon>Embryophyta</taxon>
        <taxon>Tracheophyta</taxon>
        <taxon>Spermatophyta</taxon>
        <taxon>Magnoliopsida</taxon>
        <taxon>eudicotyledons</taxon>
        <taxon>Gunneridae</taxon>
        <taxon>Pentapetalae</taxon>
        <taxon>asterids</taxon>
        <taxon>Ericales</taxon>
        <taxon>Actinidiaceae</taxon>
        <taxon>Actinidia</taxon>
    </lineage>
</organism>
<evidence type="ECO:0000313" key="6">
    <source>
        <dbReference type="EMBL" id="PSS02575.1"/>
    </source>
</evidence>
<reference evidence="6 7" key="1">
    <citation type="submission" date="2017-07" db="EMBL/GenBank/DDBJ databases">
        <title>An improved, manually edited Actinidia chinensis var. chinensis (kiwifruit) genome highlights the challenges associated with draft genomes and gene prediction in plants.</title>
        <authorList>
            <person name="Pilkington S."/>
            <person name="Crowhurst R."/>
            <person name="Hilario E."/>
            <person name="Nardozza S."/>
            <person name="Fraser L."/>
            <person name="Peng Y."/>
            <person name="Gunaseelan K."/>
            <person name="Simpson R."/>
            <person name="Tahir J."/>
            <person name="Deroles S."/>
            <person name="Templeton K."/>
            <person name="Luo Z."/>
            <person name="Davy M."/>
            <person name="Cheng C."/>
            <person name="Mcneilage M."/>
            <person name="Scaglione D."/>
            <person name="Liu Y."/>
            <person name="Zhang Q."/>
            <person name="Datson P."/>
            <person name="De Silva N."/>
            <person name="Gardiner S."/>
            <person name="Bassett H."/>
            <person name="Chagne D."/>
            <person name="Mccallum J."/>
            <person name="Dzierzon H."/>
            <person name="Deng C."/>
            <person name="Wang Y.-Y."/>
            <person name="Barron N."/>
            <person name="Manako K."/>
            <person name="Bowen J."/>
            <person name="Foster T."/>
            <person name="Erridge Z."/>
            <person name="Tiffin H."/>
            <person name="Waite C."/>
            <person name="Davies K."/>
            <person name="Grierson E."/>
            <person name="Laing W."/>
            <person name="Kirk R."/>
            <person name="Chen X."/>
            <person name="Wood M."/>
            <person name="Montefiori M."/>
            <person name="Brummell D."/>
            <person name="Schwinn K."/>
            <person name="Catanach A."/>
            <person name="Fullerton C."/>
            <person name="Li D."/>
            <person name="Meiyalaghan S."/>
            <person name="Nieuwenhuizen N."/>
            <person name="Read N."/>
            <person name="Prakash R."/>
            <person name="Hunter D."/>
            <person name="Zhang H."/>
            <person name="Mckenzie M."/>
            <person name="Knabel M."/>
            <person name="Harris A."/>
            <person name="Allan A."/>
            <person name="Chen A."/>
            <person name="Janssen B."/>
            <person name="Plunkett B."/>
            <person name="Dwamena C."/>
            <person name="Voogd C."/>
            <person name="Leif D."/>
            <person name="Lafferty D."/>
            <person name="Souleyre E."/>
            <person name="Varkonyi-Gasic E."/>
            <person name="Gambi F."/>
            <person name="Hanley J."/>
            <person name="Yao J.-L."/>
            <person name="Cheung J."/>
            <person name="David K."/>
            <person name="Warren B."/>
            <person name="Marsh K."/>
            <person name="Snowden K."/>
            <person name="Lin-Wang K."/>
            <person name="Brian L."/>
            <person name="Martinez-Sanchez M."/>
            <person name="Wang M."/>
            <person name="Ileperuma N."/>
            <person name="Macnee N."/>
            <person name="Campin R."/>
            <person name="Mcatee P."/>
            <person name="Drummond R."/>
            <person name="Espley R."/>
            <person name="Ireland H."/>
            <person name="Wu R."/>
            <person name="Atkinson R."/>
            <person name="Karunairetnam S."/>
            <person name="Bulley S."/>
            <person name="Chunkath S."/>
            <person name="Hanley Z."/>
            <person name="Storey R."/>
            <person name="Thrimawithana A."/>
            <person name="Thomson S."/>
            <person name="David C."/>
            <person name="Testolin R."/>
        </authorList>
    </citation>
    <scope>NUCLEOTIDE SEQUENCE [LARGE SCALE GENOMIC DNA]</scope>
    <source>
        <strain evidence="7">cv. Red5</strain>
        <tissue evidence="6">Young leaf</tissue>
    </source>
</reference>
<name>A0A2R6Q5M7_ACTCC</name>
<dbReference type="STRING" id="1590841.A0A2R6Q5M7"/>
<dbReference type="GO" id="GO:0016491">
    <property type="term" value="F:oxidoreductase activity"/>
    <property type="evidence" value="ECO:0007669"/>
    <property type="project" value="UniProtKB-KW"/>
</dbReference>
<comment type="caution">
    <text evidence="6">The sequence shown here is derived from an EMBL/GenBank/DDBJ whole genome shotgun (WGS) entry which is preliminary data.</text>
</comment>
<dbReference type="SUPFAM" id="SSF63380">
    <property type="entry name" value="Riboflavin synthase domain-like"/>
    <property type="match status" value="1"/>
</dbReference>
<keyword evidence="3" id="KW-0274">FAD</keyword>
<evidence type="ECO:0000313" key="7">
    <source>
        <dbReference type="Proteomes" id="UP000241394"/>
    </source>
</evidence>
<dbReference type="InterPro" id="IPR017938">
    <property type="entry name" value="Riboflavin_synthase-like_b-brl"/>
</dbReference>
<dbReference type="EMBL" id="NKQK01000019">
    <property type="protein sequence ID" value="PSS02575.1"/>
    <property type="molecule type" value="Genomic_DNA"/>
</dbReference>
<keyword evidence="2" id="KW-0285">Flavoprotein</keyword>
<dbReference type="InterPro" id="IPR015701">
    <property type="entry name" value="FNR"/>
</dbReference>
<reference evidence="7" key="2">
    <citation type="journal article" date="2018" name="BMC Genomics">
        <title>A manually annotated Actinidia chinensis var. chinensis (kiwifruit) genome highlights the challenges associated with draft genomes and gene prediction in plants.</title>
        <authorList>
            <person name="Pilkington S.M."/>
            <person name="Crowhurst R."/>
            <person name="Hilario E."/>
            <person name="Nardozza S."/>
            <person name="Fraser L."/>
            <person name="Peng Y."/>
            <person name="Gunaseelan K."/>
            <person name="Simpson R."/>
            <person name="Tahir J."/>
            <person name="Deroles S.C."/>
            <person name="Templeton K."/>
            <person name="Luo Z."/>
            <person name="Davy M."/>
            <person name="Cheng C."/>
            <person name="McNeilage M."/>
            <person name="Scaglione D."/>
            <person name="Liu Y."/>
            <person name="Zhang Q."/>
            <person name="Datson P."/>
            <person name="De Silva N."/>
            <person name="Gardiner S.E."/>
            <person name="Bassett H."/>
            <person name="Chagne D."/>
            <person name="McCallum J."/>
            <person name="Dzierzon H."/>
            <person name="Deng C."/>
            <person name="Wang Y.Y."/>
            <person name="Barron L."/>
            <person name="Manako K."/>
            <person name="Bowen J."/>
            <person name="Foster T.M."/>
            <person name="Erridge Z.A."/>
            <person name="Tiffin H."/>
            <person name="Waite C.N."/>
            <person name="Davies K.M."/>
            <person name="Grierson E.P."/>
            <person name="Laing W.A."/>
            <person name="Kirk R."/>
            <person name="Chen X."/>
            <person name="Wood M."/>
            <person name="Montefiori M."/>
            <person name="Brummell D.A."/>
            <person name="Schwinn K.E."/>
            <person name="Catanach A."/>
            <person name="Fullerton C."/>
            <person name="Li D."/>
            <person name="Meiyalaghan S."/>
            <person name="Nieuwenhuizen N."/>
            <person name="Read N."/>
            <person name="Prakash R."/>
            <person name="Hunter D."/>
            <person name="Zhang H."/>
            <person name="McKenzie M."/>
            <person name="Knabel M."/>
            <person name="Harris A."/>
            <person name="Allan A.C."/>
            <person name="Gleave A."/>
            <person name="Chen A."/>
            <person name="Janssen B.J."/>
            <person name="Plunkett B."/>
            <person name="Ampomah-Dwamena C."/>
            <person name="Voogd C."/>
            <person name="Leif D."/>
            <person name="Lafferty D."/>
            <person name="Souleyre E.J.F."/>
            <person name="Varkonyi-Gasic E."/>
            <person name="Gambi F."/>
            <person name="Hanley J."/>
            <person name="Yao J.L."/>
            <person name="Cheung J."/>
            <person name="David K.M."/>
            <person name="Warren B."/>
            <person name="Marsh K."/>
            <person name="Snowden K.C."/>
            <person name="Lin-Wang K."/>
            <person name="Brian L."/>
            <person name="Martinez-Sanchez M."/>
            <person name="Wang M."/>
            <person name="Ileperuma N."/>
            <person name="Macnee N."/>
            <person name="Campin R."/>
            <person name="McAtee P."/>
            <person name="Drummond R.S.M."/>
            <person name="Espley R.V."/>
            <person name="Ireland H.S."/>
            <person name="Wu R."/>
            <person name="Atkinson R.G."/>
            <person name="Karunairetnam S."/>
            <person name="Bulley S."/>
            <person name="Chunkath S."/>
            <person name="Hanley Z."/>
            <person name="Storey R."/>
            <person name="Thrimawithana A.H."/>
            <person name="Thomson S."/>
            <person name="David C."/>
            <person name="Testolin R."/>
            <person name="Huang H."/>
            <person name="Hellens R.P."/>
            <person name="Schaffer R.J."/>
        </authorList>
    </citation>
    <scope>NUCLEOTIDE SEQUENCE [LARGE SCALE GENOMIC DNA]</scope>
    <source>
        <strain evidence="7">cv. Red5</strain>
    </source>
</reference>
<protein>
    <submittedName>
        <fullName evidence="6">Ferredoxin--NADP reductase, root isozyme like</fullName>
    </submittedName>
</protein>
<dbReference type="PANTHER" id="PTHR43314">
    <property type="match status" value="1"/>
</dbReference>
<sequence>MGCCLNKLHKPKGPYTATIVSIERIVGPKAPGQTCHIVIDHGGNVPNWEGQSYGVIPLGKNLKKLGDPHNIRLYSIASTRYGDFFYGKTDSLCVRRAIYYDQRMGYAAISYVTQGLGTKLKSQVRFG</sequence>
<gene>
    <name evidence="6" type="ORF">CEY00_Acc33543</name>
</gene>
<accession>A0A2R6Q5M7</accession>
<keyword evidence="4" id="KW-0521">NADP</keyword>
<evidence type="ECO:0000256" key="5">
    <source>
        <dbReference type="ARBA" id="ARBA00023002"/>
    </source>
</evidence>
<proteinExistence type="predicted"/>
<evidence type="ECO:0000256" key="4">
    <source>
        <dbReference type="ARBA" id="ARBA00022857"/>
    </source>
</evidence>
<keyword evidence="7" id="KW-1185">Reference proteome</keyword>
<dbReference type="Gramene" id="PSS02575">
    <property type="protein sequence ID" value="PSS02575"/>
    <property type="gene ID" value="CEY00_Acc33543"/>
</dbReference>
<dbReference type="InParanoid" id="A0A2R6Q5M7"/>
<evidence type="ECO:0000256" key="3">
    <source>
        <dbReference type="ARBA" id="ARBA00022827"/>
    </source>
</evidence>